<reference evidence="2 3" key="1">
    <citation type="journal article" date="2019" name="Mol. Ecol. Resour.">
        <title>Chromosome-level genome assembly of Triplophysa tibetana, a fish adapted to the harsh high-altitude environment of the Tibetan Plateau.</title>
        <authorList>
            <person name="Yang X."/>
            <person name="Liu H."/>
            <person name="Ma Z."/>
            <person name="Zou Y."/>
            <person name="Zou M."/>
            <person name="Mao Y."/>
            <person name="Li X."/>
            <person name="Wang H."/>
            <person name="Chen T."/>
            <person name="Wang W."/>
            <person name="Yang R."/>
        </authorList>
    </citation>
    <scope>NUCLEOTIDE SEQUENCE [LARGE SCALE GENOMIC DNA]</scope>
    <source>
        <strain evidence="2">TTIB1903HZAU</strain>
        <tissue evidence="2">Muscle</tissue>
    </source>
</reference>
<feature type="compositionally biased region" description="Polar residues" evidence="1">
    <location>
        <begin position="272"/>
        <end position="281"/>
    </location>
</feature>
<dbReference type="AlphaFoldDB" id="A0A5A9PCI2"/>
<name>A0A5A9PCI2_9TELE</name>
<keyword evidence="3" id="KW-1185">Reference proteome</keyword>
<feature type="compositionally biased region" description="Low complexity" evidence="1">
    <location>
        <begin position="221"/>
        <end position="231"/>
    </location>
</feature>
<protein>
    <submittedName>
        <fullName evidence="2">Uncharacterized protein</fullName>
    </submittedName>
</protein>
<comment type="caution">
    <text evidence="2">The sequence shown here is derived from an EMBL/GenBank/DDBJ whole genome shotgun (WGS) entry which is preliminary data.</text>
</comment>
<feature type="region of interest" description="Disordered" evidence="1">
    <location>
        <begin position="182"/>
        <end position="281"/>
    </location>
</feature>
<proteinExistence type="predicted"/>
<feature type="region of interest" description="Disordered" evidence="1">
    <location>
        <begin position="318"/>
        <end position="359"/>
    </location>
</feature>
<dbReference type="Proteomes" id="UP000324632">
    <property type="component" value="Chromosome 7"/>
</dbReference>
<organism evidence="2 3">
    <name type="scientific">Triplophysa tibetana</name>
    <dbReference type="NCBI Taxonomy" id="1572043"/>
    <lineage>
        <taxon>Eukaryota</taxon>
        <taxon>Metazoa</taxon>
        <taxon>Chordata</taxon>
        <taxon>Craniata</taxon>
        <taxon>Vertebrata</taxon>
        <taxon>Euteleostomi</taxon>
        <taxon>Actinopterygii</taxon>
        <taxon>Neopterygii</taxon>
        <taxon>Teleostei</taxon>
        <taxon>Ostariophysi</taxon>
        <taxon>Cypriniformes</taxon>
        <taxon>Nemacheilidae</taxon>
        <taxon>Triplophysa</taxon>
    </lineage>
</organism>
<feature type="compositionally biased region" description="Basic residues" evidence="1">
    <location>
        <begin position="233"/>
        <end position="246"/>
    </location>
</feature>
<sequence>MKFACRTPPPEIRYKRKPACSIHLPFVLQSHRLMNANRKLPKFLQLQQLTSTLPDLRPVPADRPSCSDLPLGVSAVPVVSELKFLQQSFSGLTTLQRGMSRCSLGCGTLIEAWDGHERCVRCLGVQHAEAAFVDTSCPHCGQIVIQKLRSRLAVFLREPANISSATRAMTSMATAQISGSVSGVSDLGNPANVHPPAKRSRAGRTPARSFDHSPTGGGTPSGSSSARSPGPLRTRHRPRCTPRLHPGRGLQSQGPLLVSNLQGSGPDEKTPGKTTSGPTVTIPSLTCRYGTIPASFPKPGPYQGLAPTCSKRELFPPGVHSSRSHTPPDCARRPDLTPWRGKKVEPPIPPGNPRHPVGSTRLRTTLRGNGLASGRAYACESTIPPSLRLGQCAIYPFLLTQPWLRELVPHQPPFLPTPWLRTGIPSITKQHLLGVG</sequence>
<dbReference type="EMBL" id="SOYY01000007">
    <property type="protein sequence ID" value="KAA0719502.1"/>
    <property type="molecule type" value="Genomic_DNA"/>
</dbReference>
<gene>
    <name evidence="2" type="ORF">E1301_Tti016009</name>
</gene>
<feature type="compositionally biased region" description="Polar residues" evidence="1">
    <location>
        <begin position="250"/>
        <end position="263"/>
    </location>
</feature>
<evidence type="ECO:0000313" key="2">
    <source>
        <dbReference type="EMBL" id="KAA0719502.1"/>
    </source>
</evidence>
<evidence type="ECO:0000313" key="3">
    <source>
        <dbReference type="Proteomes" id="UP000324632"/>
    </source>
</evidence>
<evidence type="ECO:0000256" key="1">
    <source>
        <dbReference type="SAM" id="MobiDB-lite"/>
    </source>
</evidence>
<accession>A0A5A9PCI2</accession>